<dbReference type="RefSeq" id="WP_184973802.1">
    <property type="nucleotide sequence ID" value="NZ_JACHJK010000019.1"/>
</dbReference>
<dbReference type="AlphaFoldDB" id="A0A7W9Q1L4"/>
<dbReference type="Proteomes" id="UP000585836">
    <property type="component" value="Unassembled WGS sequence"/>
</dbReference>
<evidence type="ECO:0000313" key="3">
    <source>
        <dbReference type="Proteomes" id="UP000585836"/>
    </source>
</evidence>
<protein>
    <submittedName>
        <fullName evidence="2">Uncharacterized protein</fullName>
    </submittedName>
</protein>
<name>A0A7W9Q1L4_9ACTN</name>
<evidence type="ECO:0000256" key="1">
    <source>
        <dbReference type="SAM" id="MobiDB-lite"/>
    </source>
</evidence>
<comment type="caution">
    <text evidence="2">The sequence shown here is derived from an EMBL/GenBank/DDBJ whole genome shotgun (WGS) entry which is preliminary data.</text>
</comment>
<keyword evidence="3" id="KW-1185">Reference proteome</keyword>
<feature type="region of interest" description="Disordered" evidence="1">
    <location>
        <begin position="99"/>
        <end position="140"/>
    </location>
</feature>
<reference evidence="2 3" key="1">
    <citation type="submission" date="2020-08" db="EMBL/GenBank/DDBJ databases">
        <title>Genomic Encyclopedia of Type Strains, Phase III (KMG-III): the genomes of soil and plant-associated and newly described type strains.</title>
        <authorList>
            <person name="Whitman W."/>
        </authorList>
    </citation>
    <scope>NUCLEOTIDE SEQUENCE [LARGE SCALE GENOMIC DNA]</scope>
    <source>
        <strain evidence="2 3">CECT 3313</strain>
    </source>
</reference>
<feature type="compositionally biased region" description="Polar residues" evidence="1">
    <location>
        <begin position="99"/>
        <end position="110"/>
    </location>
</feature>
<dbReference type="EMBL" id="JACHJK010000019">
    <property type="protein sequence ID" value="MBB5931939.1"/>
    <property type="molecule type" value="Genomic_DNA"/>
</dbReference>
<sequence length="140" mass="14874">MATDAWGTSRTAVAGLFRREGQDRQTAIEAQLDSDADLVAQDDDAEGARRDLVPIWHRRLATLLRQYPGAADDLRVLIAEMQAALPPAQQQGVQTNIARDNGQVFASQGGNVLVDTRPDSGRLRPPPSAAGSDEGSGQAG</sequence>
<organism evidence="2 3">
    <name type="scientific">Streptomyces echinatus</name>
    <dbReference type="NCBI Taxonomy" id="67293"/>
    <lineage>
        <taxon>Bacteria</taxon>
        <taxon>Bacillati</taxon>
        <taxon>Actinomycetota</taxon>
        <taxon>Actinomycetes</taxon>
        <taxon>Kitasatosporales</taxon>
        <taxon>Streptomycetaceae</taxon>
        <taxon>Streptomyces</taxon>
    </lineage>
</organism>
<accession>A0A7W9Q1L4</accession>
<evidence type="ECO:0000313" key="2">
    <source>
        <dbReference type="EMBL" id="MBB5931939.1"/>
    </source>
</evidence>
<proteinExistence type="predicted"/>
<gene>
    <name evidence="2" type="ORF">FHS34_007448</name>
</gene>